<keyword evidence="9" id="KW-1185">Reference proteome</keyword>
<feature type="signal peptide" evidence="7">
    <location>
        <begin position="1"/>
        <end position="28"/>
    </location>
</feature>
<keyword evidence="5" id="KW-0406">Ion transport</keyword>
<keyword evidence="7" id="KW-0732">Signal</keyword>
<evidence type="ECO:0000256" key="3">
    <source>
        <dbReference type="ARBA" id="ARBA00022538"/>
    </source>
</evidence>
<evidence type="ECO:0000313" key="9">
    <source>
        <dbReference type="Proteomes" id="UP001396334"/>
    </source>
</evidence>
<dbReference type="PANTHER" id="PTHR32468">
    <property type="entry name" value="CATION/H + ANTIPORTER"/>
    <property type="match status" value="1"/>
</dbReference>
<dbReference type="PANTHER" id="PTHR32468:SF144">
    <property type="entry name" value="CATION_H(+) ANTIPORTER 17"/>
    <property type="match status" value="1"/>
</dbReference>
<comment type="subcellular location">
    <subcellularLocation>
        <location evidence="1">Membrane</location>
        <topology evidence="1">Multi-pass membrane protein</topology>
    </subcellularLocation>
</comment>
<feature type="chain" id="PRO_5045830584" evidence="7">
    <location>
        <begin position="29"/>
        <end position="100"/>
    </location>
</feature>
<feature type="transmembrane region" description="Helical" evidence="6">
    <location>
        <begin position="34"/>
        <end position="59"/>
    </location>
</feature>
<dbReference type="InterPro" id="IPR038770">
    <property type="entry name" value="Na+/solute_symporter_sf"/>
</dbReference>
<evidence type="ECO:0000256" key="1">
    <source>
        <dbReference type="ARBA" id="ARBA00004141"/>
    </source>
</evidence>
<keyword evidence="4" id="KW-0630">Potassium</keyword>
<keyword evidence="2" id="KW-0813">Transport</keyword>
<evidence type="ECO:0000256" key="2">
    <source>
        <dbReference type="ARBA" id="ARBA00022448"/>
    </source>
</evidence>
<feature type="transmembrane region" description="Helical" evidence="6">
    <location>
        <begin position="71"/>
        <end position="93"/>
    </location>
</feature>
<dbReference type="Proteomes" id="UP001396334">
    <property type="component" value="Unassembled WGS sequence"/>
</dbReference>
<name>A0ABR1ZKV0_9ROSI</name>
<proteinExistence type="predicted"/>
<accession>A0ABR1ZKV0</accession>
<evidence type="ECO:0000256" key="4">
    <source>
        <dbReference type="ARBA" id="ARBA00022958"/>
    </source>
</evidence>
<dbReference type="InterPro" id="IPR050794">
    <property type="entry name" value="CPA2_transporter"/>
</dbReference>
<evidence type="ECO:0000256" key="6">
    <source>
        <dbReference type="SAM" id="Phobius"/>
    </source>
</evidence>
<gene>
    <name evidence="8" type="ORF">V6N11_044685</name>
</gene>
<evidence type="ECO:0000256" key="7">
    <source>
        <dbReference type="SAM" id="SignalP"/>
    </source>
</evidence>
<keyword evidence="6" id="KW-0472">Membrane</keyword>
<keyword evidence="6" id="KW-1133">Transmembrane helix</keyword>
<protein>
    <submittedName>
        <fullName evidence="8">Uncharacterized protein</fullName>
    </submittedName>
</protein>
<dbReference type="Gene3D" id="1.20.1530.20">
    <property type="match status" value="1"/>
</dbReference>
<evidence type="ECO:0000256" key="5">
    <source>
        <dbReference type="ARBA" id="ARBA00023065"/>
    </source>
</evidence>
<reference evidence="8 9" key="1">
    <citation type="journal article" date="2024" name="G3 (Bethesda)">
        <title>Genome assembly of Hibiscus sabdariffa L. provides insights into metabolisms of medicinal natural products.</title>
        <authorList>
            <person name="Kim T."/>
        </authorList>
    </citation>
    <scope>NUCLEOTIDE SEQUENCE [LARGE SCALE GENOMIC DNA]</scope>
    <source>
        <strain evidence="8">TK-2024</strain>
        <tissue evidence="8">Old leaves</tissue>
    </source>
</reference>
<keyword evidence="3" id="KW-0633">Potassium transport</keyword>
<dbReference type="EMBL" id="JBBPBN010000933">
    <property type="protein sequence ID" value="KAK8481219.1"/>
    <property type="molecule type" value="Genomic_DNA"/>
</dbReference>
<evidence type="ECO:0000313" key="8">
    <source>
        <dbReference type="EMBL" id="KAK8481219.1"/>
    </source>
</evidence>
<keyword evidence="6" id="KW-0812">Transmembrane</keyword>
<organism evidence="8 9">
    <name type="scientific">Hibiscus sabdariffa</name>
    <name type="common">roselle</name>
    <dbReference type="NCBI Taxonomy" id="183260"/>
    <lineage>
        <taxon>Eukaryota</taxon>
        <taxon>Viridiplantae</taxon>
        <taxon>Streptophyta</taxon>
        <taxon>Embryophyta</taxon>
        <taxon>Tracheophyta</taxon>
        <taxon>Spermatophyta</taxon>
        <taxon>Magnoliopsida</taxon>
        <taxon>eudicotyledons</taxon>
        <taxon>Gunneridae</taxon>
        <taxon>Pentapetalae</taxon>
        <taxon>rosids</taxon>
        <taxon>malvids</taxon>
        <taxon>Malvales</taxon>
        <taxon>Malvaceae</taxon>
        <taxon>Malvoideae</taxon>
        <taxon>Hibiscus</taxon>
    </lineage>
</organism>
<comment type="caution">
    <text evidence="8">The sequence shown here is derived from an EMBL/GenBank/DDBJ whole genome shotgun (WGS) entry which is preliminary data.</text>
</comment>
<sequence>MAMSAVAVNNVAAWVLLALAIALSGTNSFPVVSLWVFLCGPAFVLGCTLIVPHIFKWMAHRYPEGELVKELYVCATLTTVLAACFVTGLINWWKKLKILF</sequence>